<accession>A0A2I0V7B2</accession>
<reference evidence="1 2" key="1">
    <citation type="journal article" date="2016" name="Sci. Rep.">
        <title>The Dendrobium catenatum Lindl. genome sequence provides insights into polysaccharide synthase, floral development and adaptive evolution.</title>
        <authorList>
            <person name="Zhang G.Q."/>
            <person name="Xu Q."/>
            <person name="Bian C."/>
            <person name="Tsai W.C."/>
            <person name="Yeh C.M."/>
            <person name="Liu K.W."/>
            <person name="Yoshida K."/>
            <person name="Zhang L.S."/>
            <person name="Chang S.B."/>
            <person name="Chen F."/>
            <person name="Shi Y."/>
            <person name="Su Y.Y."/>
            <person name="Zhang Y.Q."/>
            <person name="Chen L.J."/>
            <person name="Yin Y."/>
            <person name="Lin M."/>
            <person name="Huang H."/>
            <person name="Deng H."/>
            <person name="Wang Z.W."/>
            <person name="Zhu S.L."/>
            <person name="Zhao X."/>
            <person name="Deng C."/>
            <person name="Niu S.C."/>
            <person name="Huang J."/>
            <person name="Wang M."/>
            <person name="Liu G.H."/>
            <person name="Yang H.J."/>
            <person name="Xiao X.J."/>
            <person name="Hsiao Y.Y."/>
            <person name="Wu W.L."/>
            <person name="Chen Y.Y."/>
            <person name="Mitsuda N."/>
            <person name="Ohme-Takagi M."/>
            <person name="Luo Y.B."/>
            <person name="Van de Peer Y."/>
            <person name="Liu Z.J."/>
        </authorList>
    </citation>
    <scope>NUCLEOTIDE SEQUENCE [LARGE SCALE GENOMIC DNA]</scope>
    <source>
        <tissue evidence="1">The whole plant</tissue>
    </source>
</reference>
<keyword evidence="2" id="KW-1185">Reference proteome</keyword>
<dbReference type="Proteomes" id="UP000233837">
    <property type="component" value="Unassembled WGS sequence"/>
</dbReference>
<proteinExistence type="predicted"/>
<name>A0A2I0V7B2_9ASPA</name>
<reference evidence="1 2" key="2">
    <citation type="journal article" date="2017" name="Nature">
        <title>The Apostasia genome and the evolution of orchids.</title>
        <authorList>
            <person name="Zhang G.Q."/>
            <person name="Liu K.W."/>
            <person name="Li Z."/>
            <person name="Lohaus R."/>
            <person name="Hsiao Y.Y."/>
            <person name="Niu S.C."/>
            <person name="Wang J.Y."/>
            <person name="Lin Y.C."/>
            <person name="Xu Q."/>
            <person name="Chen L.J."/>
            <person name="Yoshida K."/>
            <person name="Fujiwara S."/>
            <person name="Wang Z.W."/>
            <person name="Zhang Y.Q."/>
            <person name="Mitsuda N."/>
            <person name="Wang M."/>
            <person name="Liu G.H."/>
            <person name="Pecoraro L."/>
            <person name="Huang H.X."/>
            <person name="Xiao X.J."/>
            <person name="Lin M."/>
            <person name="Wu X.Y."/>
            <person name="Wu W.L."/>
            <person name="Chen Y.Y."/>
            <person name="Chang S.B."/>
            <person name="Sakamoto S."/>
            <person name="Ohme-Takagi M."/>
            <person name="Yagi M."/>
            <person name="Zeng S.J."/>
            <person name="Shen C.Y."/>
            <person name="Yeh C.M."/>
            <person name="Luo Y.B."/>
            <person name="Tsai W.C."/>
            <person name="Van de Peer Y."/>
            <person name="Liu Z.J."/>
        </authorList>
    </citation>
    <scope>NUCLEOTIDE SEQUENCE [LARGE SCALE GENOMIC DNA]</scope>
    <source>
        <tissue evidence="1">The whole plant</tissue>
    </source>
</reference>
<dbReference type="EMBL" id="KZ504133">
    <property type="protein sequence ID" value="PKU59291.1"/>
    <property type="molecule type" value="Genomic_DNA"/>
</dbReference>
<evidence type="ECO:0000313" key="2">
    <source>
        <dbReference type="Proteomes" id="UP000233837"/>
    </source>
</evidence>
<protein>
    <submittedName>
        <fullName evidence="1">Uncharacterized protein</fullName>
    </submittedName>
</protein>
<evidence type="ECO:0000313" key="1">
    <source>
        <dbReference type="EMBL" id="PKU59291.1"/>
    </source>
</evidence>
<organism evidence="1 2">
    <name type="scientific">Dendrobium catenatum</name>
    <dbReference type="NCBI Taxonomy" id="906689"/>
    <lineage>
        <taxon>Eukaryota</taxon>
        <taxon>Viridiplantae</taxon>
        <taxon>Streptophyta</taxon>
        <taxon>Embryophyta</taxon>
        <taxon>Tracheophyta</taxon>
        <taxon>Spermatophyta</taxon>
        <taxon>Magnoliopsida</taxon>
        <taxon>Liliopsida</taxon>
        <taxon>Asparagales</taxon>
        <taxon>Orchidaceae</taxon>
        <taxon>Epidendroideae</taxon>
        <taxon>Malaxideae</taxon>
        <taxon>Dendrobiinae</taxon>
        <taxon>Dendrobium</taxon>
    </lineage>
</organism>
<dbReference type="AlphaFoldDB" id="A0A2I0V7B2"/>
<sequence length="128" mass="14005">MSENPALKALFPNPNPSGCSFHSFISLASPISPSSTSVVQRRSMSPSCVDVHRMSLMITTFLSGESSISDREFRLPLIVSRLPPIDSGKWWRQMCQKQVVSLFTAHLTTSFPSAFSGVPIAPKTNSSF</sequence>
<gene>
    <name evidence="1" type="ORF">MA16_Dca023684</name>
</gene>